<feature type="domain" description="NB-ARC" evidence="3">
    <location>
        <begin position="165"/>
        <end position="332"/>
    </location>
</feature>
<dbReference type="GO" id="GO:0006952">
    <property type="term" value="P:defense response"/>
    <property type="evidence" value="ECO:0007669"/>
    <property type="project" value="UniProtKB-KW"/>
</dbReference>
<dbReference type="PANTHER" id="PTHR33463:SF202">
    <property type="entry name" value="NB-ARC DOMAIN-CONTAINING PROTEIN"/>
    <property type="match status" value="1"/>
</dbReference>
<dbReference type="InterPro" id="IPR050905">
    <property type="entry name" value="Plant_NBS-LRR"/>
</dbReference>
<dbReference type="GeneID" id="108997976"/>
<dbReference type="SUPFAM" id="SSF52540">
    <property type="entry name" value="P-loop containing nucleoside triphosphate hydrolases"/>
    <property type="match status" value="1"/>
</dbReference>
<evidence type="ECO:0000256" key="2">
    <source>
        <dbReference type="SAM" id="Coils"/>
    </source>
</evidence>
<gene>
    <name evidence="5" type="primary">LOC108997976</name>
</gene>
<feature type="coiled-coil region" evidence="2">
    <location>
        <begin position="49"/>
        <end position="97"/>
    </location>
</feature>
<dbReference type="InterPro" id="IPR002182">
    <property type="entry name" value="NB-ARC"/>
</dbReference>
<dbReference type="Proteomes" id="UP000235220">
    <property type="component" value="Chromosome 7"/>
</dbReference>
<dbReference type="InterPro" id="IPR027417">
    <property type="entry name" value="P-loop_NTPase"/>
</dbReference>
<reference evidence="5" key="1">
    <citation type="submission" date="2025-08" db="UniProtKB">
        <authorList>
            <consortium name="RefSeq"/>
        </authorList>
    </citation>
    <scope>IDENTIFICATION</scope>
    <source>
        <tissue evidence="5">Leaves</tissue>
    </source>
</reference>
<sequence length="364" mass="41072">MSGMELVAAPIVSVAVEETGRPLCRCIYSTIKNIVKSPVQQLDLLESHMKSLMVRRNDAAKEMEFAKREGRVIKGQANAWVGEVDELKRKCDQIQKAKSSRCFLSCIPKRYRISTKVAEHLKEIERLLEVGSSLAGSVAFNYSEVKKVEHIPGPSIQDQTTSVSEDVDKIMTLLSEDKNRIIGIWGMGGVGKTNLVRNLNNKLLENNSNLRFSCVIWVTVSKNLDIKGVQMRIASRLRLKLEESSGSDGMATQLHQSLLKEERFLLILDDVWEKIDLDKLGVPRLEDPRGSKIILTSRSLDVCRNMMLTDVDIKVSVLRDEDAWQLFSRYATDVVSLEHITPLAEAICKECKGFLWPSSPWELQ</sequence>
<proteinExistence type="predicted"/>
<organism evidence="4 5">
    <name type="scientific">Juglans regia</name>
    <name type="common">English walnut</name>
    <dbReference type="NCBI Taxonomy" id="51240"/>
    <lineage>
        <taxon>Eukaryota</taxon>
        <taxon>Viridiplantae</taxon>
        <taxon>Streptophyta</taxon>
        <taxon>Embryophyta</taxon>
        <taxon>Tracheophyta</taxon>
        <taxon>Spermatophyta</taxon>
        <taxon>Magnoliopsida</taxon>
        <taxon>eudicotyledons</taxon>
        <taxon>Gunneridae</taxon>
        <taxon>Pentapetalae</taxon>
        <taxon>rosids</taxon>
        <taxon>fabids</taxon>
        <taxon>Fagales</taxon>
        <taxon>Juglandaceae</taxon>
        <taxon>Juglans</taxon>
    </lineage>
</organism>
<keyword evidence="1" id="KW-0611">Plant defense</keyword>
<dbReference type="InParanoid" id="A0A6P9ETS8"/>
<keyword evidence="2" id="KW-0175">Coiled coil</keyword>
<protein>
    <submittedName>
        <fullName evidence="5">Disease resistance protein At4g27190-like</fullName>
    </submittedName>
</protein>
<dbReference type="KEGG" id="jre:108997976"/>
<dbReference type="Gene3D" id="3.40.50.300">
    <property type="entry name" value="P-loop containing nucleotide triphosphate hydrolases"/>
    <property type="match status" value="1"/>
</dbReference>
<dbReference type="RefSeq" id="XP_035547268.1">
    <property type="nucleotide sequence ID" value="XM_035691375.1"/>
</dbReference>
<evidence type="ECO:0000259" key="3">
    <source>
        <dbReference type="Pfam" id="PF00931"/>
    </source>
</evidence>
<name>A0A6P9ETS8_JUGRE</name>
<dbReference type="GO" id="GO:0043531">
    <property type="term" value="F:ADP binding"/>
    <property type="evidence" value="ECO:0007669"/>
    <property type="project" value="InterPro"/>
</dbReference>
<dbReference type="PRINTS" id="PR00364">
    <property type="entry name" value="DISEASERSIST"/>
</dbReference>
<dbReference type="PANTHER" id="PTHR33463">
    <property type="entry name" value="NB-ARC DOMAIN-CONTAINING PROTEIN-RELATED"/>
    <property type="match status" value="1"/>
</dbReference>
<evidence type="ECO:0000256" key="1">
    <source>
        <dbReference type="ARBA" id="ARBA00022821"/>
    </source>
</evidence>
<keyword evidence="4" id="KW-1185">Reference proteome</keyword>
<evidence type="ECO:0000313" key="5">
    <source>
        <dbReference type="RefSeq" id="XP_035547268.1"/>
    </source>
</evidence>
<evidence type="ECO:0000313" key="4">
    <source>
        <dbReference type="Proteomes" id="UP000235220"/>
    </source>
</evidence>
<dbReference type="FunFam" id="3.40.50.300:FF:001091">
    <property type="entry name" value="Probable disease resistance protein At1g61300"/>
    <property type="match status" value="1"/>
</dbReference>
<accession>A0A6P9ETS8</accession>
<dbReference type="AlphaFoldDB" id="A0A6P9ETS8"/>
<dbReference type="Pfam" id="PF00931">
    <property type="entry name" value="NB-ARC"/>
    <property type="match status" value="1"/>
</dbReference>